<comment type="similarity">
    <text evidence="2">In the N-terminal section; belongs to the N-acetylglucosamine-1-phosphate uridyltransferase family.</text>
</comment>
<comment type="caution">
    <text evidence="10">The sequence shown here is derived from an EMBL/GenBank/DDBJ whole genome shotgun (WGS) entry which is preliminary data.</text>
</comment>
<keyword evidence="3 10" id="KW-0808">Transferase</keyword>
<proteinExistence type="inferred from homology"/>
<keyword evidence="5" id="KW-0012">Acyltransferase</keyword>
<accession>A0A832A7I1</accession>
<gene>
    <name evidence="10" type="ORF">ENS06_10860</name>
</gene>
<comment type="catalytic activity">
    <reaction evidence="7">
        <text>N-acetyl-alpha-D-glucosamine 1-phosphate + UTP + H(+) = UDP-N-acetyl-alpha-D-glucosamine + diphosphate</text>
        <dbReference type="Rhea" id="RHEA:13509"/>
        <dbReference type="ChEBI" id="CHEBI:15378"/>
        <dbReference type="ChEBI" id="CHEBI:33019"/>
        <dbReference type="ChEBI" id="CHEBI:46398"/>
        <dbReference type="ChEBI" id="CHEBI:57705"/>
        <dbReference type="ChEBI" id="CHEBI:57776"/>
        <dbReference type="EC" id="2.7.7.23"/>
    </reaction>
</comment>
<comment type="function">
    <text evidence="8">Catalyzes the last two sequential reactions in the de novo biosynthetic pathway for UDP-N-acetylglucosamine (UDP-GlcNAc). The C-terminal domain catalyzes the transfer of acetyl group from acetyl coenzyme A to glucosamine-1-phosphate (GlcN-1-P) to produce N-acetylglucosamine-1-phosphate (GlcNAc-1-P), which is converted into UDP-GlcNAc by the transfer of uridine 5-monophosphate (from uridine 5-triphosphate), a reaction catalyzed by the N-terminal domain.</text>
</comment>
<evidence type="ECO:0000256" key="6">
    <source>
        <dbReference type="ARBA" id="ARBA00048247"/>
    </source>
</evidence>
<evidence type="ECO:0000256" key="3">
    <source>
        <dbReference type="ARBA" id="ARBA00022679"/>
    </source>
</evidence>
<organism evidence="10">
    <name type="scientific">Desulfacinum infernum</name>
    <dbReference type="NCBI Taxonomy" id="35837"/>
    <lineage>
        <taxon>Bacteria</taxon>
        <taxon>Pseudomonadati</taxon>
        <taxon>Thermodesulfobacteriota</taxon>
        <taxon>Syntrophobacteria</taxon>
        <taxon>Syntrophobacterales</taxon>
        <taxon>Syntrophobacteraceae</taxon>
        <taxon>Desulfacinum</taxon>
    </lineage>
</organism>
<dbReference type="InterPro" id="IPR029044">
    <property type="entry name" value="Nucleotide-diphossugar_trans"/>
</dbReference>
<evidence type="ECO:0000256" key="5">
    <source>
        <dbReference type="ARBA" id="ARBA00023315"/>
    </source>
</evidence>
<dbReference type="Gene3D" id="3.90.550.10">
    <property type="entry name" value="Spore Coat Polysaccharide Biosynthesis Protein SpsA, Chain A"/>
    <property type="match status" value="1"/>
</dbReference>
<evidence type="ECO:0000256" key="8">
    <source>
        <dbReference type="ARBA" id="ARBA00049628"/>
    </source>
</evidence>
<dbReference type="Pfam" id="PF12804">
    <property type="entry name" value="NTP_transf_3"/>
    <property type="match status" value="1"/>
</dbReference>
<dbReference type="InterPro" id="IPR025877">
    <property type="entry name" value="MobA-like_NTP_Trfase"/>
</dbReference>
<evidence type="ECO:0000259" key="9">
    <source>
        <dbReference type="Pfam" id="PF12804"/>
    </source>
</evidence>
<name>A0A832A7I1_9BACT</name>
<dbReference type="AlphaFoldDB" id="A0A832A7I1"/>
<dbReference type="GO" id="GO:0003977">
    <property type="term" value="F:UDP-N-acetylglucosamine diphosphorylase activity"/>
    <property type="evidence" value="ECO:0007669"/>
    <property type="project" value="UniProtKB-EC"/>
</dbReference>
<comment type="catalytic activity">
    <reaction evidence="6">
        <text>alpha-D-glucosamine 1-phosphate + acetyl-CoA = N-acetyl-alpha-D-glucosamine 1-phosphate + CoA + H(+)</text>
        <dbReference type="Rhea" id="RHEA:13725"/>
        <dbReference type="ChEBI" id="CHEBI:15378"/>
        <dbReference type="ChEBI" id="CHEBI:57287"/>
        <dbReference type="ChEBI" id="CHEBI:57288"/>
        <dbReference type="ChEBI" id="CHEBI:57776"/>
        <dbReference type="ChEBI" id="CHEBI:58516"/>
        <dbReference type="EC" id="2.3.1.157"/>
    </reaction>
</comment>
<dbReference type="PANTHER" id="PTHR43584:SF3">
    <property type="entry name" value="BIFUNCTIONAL PROTEIN GLMU"/>
    <property type="match status" value="1"/>
</dbReference>
<comment type="similarity">
    <text evidence="1">In the C-terminal section; belongs to the transferase hexapeptide repeat family.</text>
</comment>
<protein>
    <submittedName>
        <fullName evidence="10">MobA-like NTP transferase domain containing protein</fullName>
    </submittedName>
</protein>
<evidence type="ECO:0000256" key="1">
    <source>
        <dbReference type="ARBA" id="ARBA00007707"/>
    </source>
</evidence>
<dbReference type="PANTHER" id="PTHR43584">
    <property type="entry name" value="NUCLEOTIDYL TRANSFERASE"/>
    <property type="match status" value="1"/>
</dbReference>
<dbReference type="SUPFAM" id="SSF53448">
    <property type="entry name" value="Nucleotide-diphospho-sugar transferases"/>
    <property type="match status" value="1"/>
</dbReference>
<reference evidence="10" key="1">
    <citation type="journal article" date="2020" name="mSystems">
        <title>Genome- and Community-Level Interaction Insights into Carbon Utilization and Element Cycling Functions of Hydrothermarchaeota in Hydrothermal Sediment.</title>
        <authorList>
            <person name="Zhou Z."/>
            <person name="Liu Y."/>
            <person name="Xu W."/>
            <person name="Pan J."/>
            <person name="Luo Z.H."/>
            <person name="Li M."/>
        </authorList>
    </citation>
    <scope>NUCLEOTIDE SEQUENCE [LARGE SCALE GENOMIC DNA]</scope>
    <source>
        <strain evidence="10">SpSt-456</strain>
    </source>
</reference>
<evidence type="ECO:0000256" key="4">
    <source>
        <dbReference type="ARBA" id="ARBA00022695"/>
    </source>
</evidence>
<evidence type="ECO:0000256" key="2">
    <source>
        <dbReference type="ARBA" id="ARBA00007947"/>
    </source>
</evidence>
<evidence type="ECO:0000313" key="10">
    <source>
        <dbReference type="EMBL" id="HFK97805.1"/>
    </source>
</evidence>
<dbReference type="EMBL" id="DSTK01000034">
    <property type="protein sequence ID" value="HFK97805.1"/>
    <property type="molecule type" value="Genomic_DNA"/>
</dbReference>
<keyword evidence="4" id="KW-0548">Nucleotidyltransferase</keyword>
<feature type="domain" description="MobA-like NTP transferase" evidence="9">
    <location>
        <begin position="14"/>
        <end position="204"/>
    </location>
</feature>
<dbReference type="GO" id="GO:0019134">
    <property type="term" value="F:glucosamine-1-phosphate N-acetyltransferase activity"/>
    <property type="evidence" value="ECO:0007669"/>
    <property type="project" value="UniProtKB-EC"/>
</dbReference>
<sequence length="273" mass="30590">MKENADKPESVASLVLAAGKGSRMIGYEGNKTLLPLIPSGEDRRVGSRPLLVEVLDNLPPGPKAVVVHHRAEDVRRETKTYGCSYIFQPVTDGTGGAVLAARPFLEALSEKAVIITMGDVPLIRRRTYDLLLQGLADGQMTVLAFHPDDPAQYGKLDVLENRVRRIVEWKYWRLMPGHMEGCPCNAGVYALRREALLSALDHLAAKAHEVHKERDGRMTRIREYFLTDLVEILVDRGLTVTYTTAEPWEVLGVDTPQALARVQKIYRLRQRDN</sequence>
<evidence type="ECO:0000256" key="7">
    <source>
        <dbReference type="ARBA" id="ARBA00048493"/>
    </source>
</evidence>
<dbReference type="InterPro" id="IPR050065">
    <property type="entry name" value="GlmU-like"/>
</dbReference>